<protein>
    <submittedName>
        <fullName evidence="2">Uncharacterized protein</fullName>
    </submittedName>
</protein>
<dbReference type="EMBL" id="QRVN01000006">
    <property type="protein sequence ID" value="RGS47919.1"/>
    <property type="molecule type" value="Genomic_DNA"/>
</dbReference>
<accession>A0A3R5ZQS7</accession>
<evidence type="ECO:0000313" key="3">
    <source>
        <dbReference type="Proteomes" id="UP000284548"/>
    </source>
</evidence>
<dbReference type="Proteomes" id="UP000286113">
    <property type="component" value="Unassembled WGS sequence"/>
</dbReference>
<evidence type="ECO:0000313" key="1">
    <source>
        <dbReference type="EMBL" id="RGS47919.1"/>
    </source>
</evidence>
<evidence type="ECO:0000313" key="4">
    <source>
        <dbReference type="Proteomes" id="UP000286113"/>
    </source>
</evidence>
<proteinExistence type="predicted"/>
<evidence type="ECO:0000313" key="2">
    <source>
        <dbReference type="EMBL" id="RHH83204.1"/>
    </source>
</evidence>
<name>A0A3R5ZQS7_9BACT</name>
<organism evidence="2 3">
    <name type="scientific">Segatella copri</name>
    <dbReference type="NCBI Taxonomy" id="165179"/>
    <lineage>
        <taxon>Bacteria</taxon>
        <taxon>Pseudomonadati</taxon>
        <taxon>Bacteroidota</taxon>
        <taxon>Bacteroidia</taxon>
        <taxon>Bacteroidales</taxon>
        <taxon>Prevotellaceae</taxon>
        <taxon>Segatella</taxon>
    </lineage>
</organism>
<dbReference type="Proteomes" id="UP000284548">
    <property type="component" value="Unassembled WGS sequence"/>
</dbReference>
<comment type="caution">
    <text evidence="2">The sequence shown here is derived from an EMBL/GenBank/DDBJ whole genome shotgun (WGS) entry which is preliminary data.</text>
</comment>
<dbReference type="AlphaFoldDB" id="A0A3R5ZQS7"/>
<gene>
    <name evidence="2" type="ORF">DW192_07175</name>
    <name evidence="1" type="ORF">DWX90_04410</name>
</gene>
<sequence length="80" mass="9248">MRNQGNAKSNIVTTLRTIEPYVLKALIKEDLHRHPMSKISEIASRIPDVEIKEIRKFVYSMVGTEIAKKGARVDCRYYLI</sequence>
<dbReference type="EMBL" id="QRKB01000014">
    <property type="protein sequence ID" value="RHH83204.1"/>
    <property type="molecule type" value="Genomic_DNA"/>
</dbReference>
<reference evidence="3 4" key="1">
    <citation type="submission" date="2018-08" db="EMBL/GenBank/DDBJ databases">
        <title>A genome reference for cultivated species of the human gut microbiota.</title>
        <authorList>
            <person name="Zou Y."/>
            <person name="Xue W."/>
            <person name="Luo G."/>
        </authorList>
    </citation>
    <scope>NUCLEOTIDE SEQUENCE [LARGE SCALE GENOMIC DNA]</scope>
    <source>
        <strain evidence="1 4">AF22-1</strain>
        <strain evidence="2 3">AM16-54</strain>
    </source>
</reference>